<dbReference type="Proteomes" id="UP000004508">
    <property type="component" value="Unassembled WGS sequence"/>
</dbReference>
<feature type="signal peptide" evidence="1">
    <location>
        <begin position="1"/>
        <end position="21"/>
    </location>
</feature>
<keyword evidence="1" id="KW-0732">Signal</keyword>
<dbReference type="EMBL" id="ADVG01000001">
    <property type="protein sequence ID" value="EFH89934.1"/>
    <property type="molecule type" value="Genomic_DNA"/>
</dbReference>
<reference evidence="2 3" key="1">
    <citation type="journal article" date="2011" name="Stand. Genomic Sci.">
        <title>Non-contiguous finished genome sequence and contextual data of the filamentous soil bacterium Ktedonobacter racemifer type strain (SOSP1-21).</title>
        <authorList>
            <person name="Chang Y.J."/>
            <person name="Land M."/>
            <person name="Hauser L."/>
            <person name="Chertkov O."/>
            <person name="Del Rio T.G."/>
            <person name="Nolan M."/>
            <person name="Copeland A."/>
            <person name="Tice H."/>
            <person name="Cheng J.F."/>
            <person name="Lucas S."/>
            <person name="Han C."/>
            <person name="Goodwin L."/>
            <person name="Pitluck S."/>
            <person name="Ivanova N."/>
            <person name="Ovchinikova G."/>
            <person name="Pati A."/>
            <person name="Chen A."/>
            <person name="Palaniappan K."/>
            <person name="Mavromatis K."/>
            <person name="Liolios K."/>
            <person name="Brettin T."/>
            <person name="Fiebig A."/>
            <person name="Rohde M."/>
            <person name="Abt B."/>
            <person name="Goker M."/>
            <person name="Detter J.C."/>
            <person name="Woyke T."/>
            <person name="Bristow J."/>
            <person name="Eisen J.A."/>
            <person name="Markowitz V."/>
            <person name="Hugenholtz P."/>
            <person name="Kyrpides N.C."/>
            <person name="Klenk H.P."/>
            <person name="Lapidus A."/>
        </authorList>
    </citation>
    <scope>NUCLEOTIDE SEQUENCE [LARGE SCALE GENOMIC DNA]</scope>
    <source>
        <strain evidence="3">DSM 44963</strain>
    </source>
</reference>
<gene>
    <name evidence="2" type="ORF">Krac_11523</name>
</gene>
<sequence>MAFRMRRSGVPFALLASRALANSALFQIPYGSIRHVLLLLQEQNFSAGLNAQNVSPGVTRGQSQDSSISELFCFVPLAILQGER</sequence>
<comment type="caution">
    <text evidence="2">The sequence shown here is derived from an EMBL/GenBank/DDBJ whole genome shotgun (WGS) entry which is preliminary data.</text>
</comment>
<dbReference type="AlphaFoldDB" id="D6TCB7"/>
<keyword evidence="3" id="KW-1185">Reference proteome</keyword>
<protein>
    <submittedName>
        <fullName evidence="2">Uncharacterized protein</fullName>
    </submittedName>
</protein>
<evidence type="ECO:0000313" key="3">
    <source>
        <dbReference type="Proteomes" id="UP000004508"/>
    </source>
</evidence>
<accession>D6TCB7</accession>
<organism evidence="2 3">
    <name type="scientific">Ktedonobacter racemifer DSM 44963</name>
    <dbReference type="NCBI Taxonomy" id="485913"/>
    <lineage>
        <taxon>Bacteria</taxon>
        <taxon>Bacillati</taxon>
        <taxon>Chloroflexota</taxon>
        <taxon>Ktedonobacteria</taxon>
        <taxon>Ktedonobacterales</taxon>
        <taxon>Ktedonobacteraceae</taxon>
        <taxon>Ktedonobacter</taxon>
    </lineage>
</organism>
<evidence type="ECO:0000313" key="2">
    <source>
        <dbReference type="EMBL" id="EFH89934.1"/>
    </source>
</evidence>
<name>D6TCB7_KTERA</name>
<dbReference type="STRING" id="485913.Krac_11523"/>
<proteinExistence type="predicted"/>
<dbReference type="InParanoid" id="D6TCB7"/>
<feature type="chain" id="PRO_5003088400" evidence="1">
    <location>
        <begin position="22"/>
        <end position="84"/>
    </location>
</feature>
<evidence type="ECO:0000256" key="1">
    <source>
        <dbReference type="SAM" id="SignalP"/>
    </source>
</evidence>